<protein>
    <submittedName>
        <fullName evidence="6">OLC1v1003862C1</fullName>
    </submittedName>
</protein>
<proteinExistence type="inferred from homology"/>
<dbReference type="GO" id="GO:0005576">
    <property type="term" value="C:extracellular region"/>
    <property type="evidence" value="ECO:0007669"/>
    <property type="project" value="UniProtKB-SubCell"/>
</dbReference>
<dbReference type="Pfam" id="PF24300">
    <property type="entry name" value="KWL1"/>
    <property type="match status" value="1"/>
</dbReference>
<evidence type="ECO:0000256" key="3">
    <source>
        <dbReference type="ARBA" id="ARBA00022525"/>
    </source>
</evidence>
<dbReference type="PANTHER" id="PTHR33191">
    <property type="entry name" value="RIPENING-RELATED PROTEIN 2-RELATED"/>
    <property type="match status" value="1"/>
</dbReference>
<evidence type="ECO:0000256" key="1">
    <source>
        <dbReference type="ARBA" id="ARBA00004613"/>
    </source>
</evidence>
<feature type="chain" id="PRO_5043818941" evidence="5">
    <location>
        <begin position="23"/>
        <end position="139"/>
    </location>
</feature>
<comment type="subcellular location">
    <subcellularLocation>
        <location evidence="1">Secreted</location>
    </subcellularLocation>
</comment>
<reference evidence="6" key="1">
    <citation type="submission" date="2023-03" db="EMBL/GenBank/DDBJ databases">
        <authorList>
            <person name="Julca I."/>
        </authorList>
    </citation>
    <scope>NUCLEOTIDE SEQUENCE</scope>
</reference>
<accession>A0AAV1DBS2</accession>
<dbReference type="Gene3D" id="2.40.40.10">
    <property type="entry name" value="RlpA-like domain"/>
    <property type="match status" value="1"/>
</dbReference>
<evidence type="ECO:0000256" key="5">
    <source>
        <dbReference type="SAM" id="SignalP"/>
    </source>
</evidence>
<gene>
    <name evidence="6" type="ORF">OLC1_LOCUS13821</name>
</gene>
<feature type="signal peptide" evidence="5">
    <location>
        <begin position="1"/>
        <end position="22"/>
    </location>
</feature>
<dbReference type="InterPro" id="IPR039271">
    <property type="entry name" value="Kiwellin-like"/>
</dbReference>
<keyword evidence="3" id="KW-0964">Secreted</keyword>
<sequence>MASKVIILLSLYVSITFLGSSALAGISSPPVTGSTPAILTWNDFSSGGGSGACECDGRFHSNGEMIVALSTGWYAGGSRCGHRIQIRAQNGKRAFAKVVDECDSNHGCDDNIVDGSDAVWRALGLDENLGRVPVTWSMA</sequence>
<dbReference type="InterPro" id="IPR036908">
    <property type="entry name" value="RlpA-like_sf"/>
</dbReference>
<name>A0AAV1DBS2_OLDCO</name>
<evidence type="ECO:0000256" key="2">
    <source>
        <dbReference type="ARBA" id="ARBA00005592"/>
    </source>
</evidence>
<evidence type="ECO:0000313" key="7">
    <source>
        <dbReference type="Proteomes" id="UP001161247"/>
    </source>
</evidence>
<dbReference type="Proteomes" id="UP001161247">
    <property type="component" value="Chromosome 5"/>
</dbReference>
<dbReference type="AlphaFoldDB" id="A0AAV1DBS2"/>
<evidence type="ECO:0000313" key="6">
    <source>
        <dbReference type="EMBL" id="CAI9105033.1"/>
    </source>
</evidence>
<evidence type="ECO:0000256" key="4">
    <source>
        <dbReference type="ARBA" id="ARBA00022729"/>
    </source>
</evidence>
<dbReference type="SUPFAM" id="SSF50685">
    <property type="entry name" value="Barwin-like endoglucanases"/>
    <property type="match status" value="1"/>
</dbReference>
<dbReference type="PANTHER" id="PTHR33191:SF9">
    <property type="entry name" value="RIPENING-RELATED PROTEIN 2-RELATED"/>
    <property type="match status" value="1"/>
</dbReference>
<keyword evidence="4 5" id="KW-0732">Signal</keyword>
<keyword evidence="7" id="KW-1185">Reference proteome</keyword>
<comment type="similarity">
    <text evidence="2">Belongs to the kiwellin family.</text>
</comment>
<organism evidence="6 7">
    <name type="scientific">Oldenlandia corymbosa var. corymbosa</name>
    <dbReference type="NCBI Taxonomy" id="529605"/>
    <lineage>
        <taxon>Eukaryota</taxon>
        <taxon>Viridiplantae</taxon>
        <taxon>Streptophyta</taxon>
        <taxon>Embryophyta</taxon>
        <taxon>Tracheophyta</taxon>
        <taxon>Spermatophyta</taxon>
        <taxon>Magnoliopsida</taxon>
        <taxon>eudicotyledons</taxon>
        <taxon>Gunneridae</taxon>
        <taxon>Pentapetalae</taxon>
        <taxon>asterids</taxon>
        <taxon>lamiids</taxon>
        <taxon>Gentianales</taxon>
        <taxon>Rubiaceae</taxon>
        <taxon>Rubioideae</taxon>
        <taxon>Spermacoceae</taxon>
        <taxon>Hedyotis-Oldenlandia complex</taxon>
        <taxon>Oldenlandia</taxon>
    </lineage>
</organism>
<dbReference type="CDD" id="cd22270">
    <property type="entry name" value="DPBB_kiwellin-like"/>
    <property type="match status" value="1"/>
</dbReference>
<dbReference type="EMBL" id="OX459122">
    <property type="protein sequence ID" value="CAI9105033.1"/>
    <property type="molecule type" value="Genomic_DNA"/>
</dbReference>